<dbReference type="RefSeq" id="WP_345534428.1">
    <property type="nucleotide sequence ID" value="NZ_BAABLD010000017.1"/>
</dbReference>
<keyword evidence="10" id="KW-1185">Reference proteome</keyword>
<evidence type="ECO:0000256" key="1">
    <source>
        <dbReference type="ARBA" id="ARBA00014124"/>
    </source>
</evidence>
<dbReference type="PRINTS" id="PR00811">
    <property type="entry name" value="BCTERIALGSPD"/>
</dbReference>
<dbReference type="InterPro" id="IPR011514">
    <property type="entry name" value="Secretin_N_2"/>
</dbReference>
<dbReference type="InterPro" id="IPR001775">
    <property type="entry name" value="GspD/PilQ"/>
</dbReference>
<reference evidence="10" key="1">
    <citation type="journal article" date="2019" name="Int. J. Syst. Evol. Microbiol.">
        <title>The Global Catalogue of Microorganisms (GCM) 10K type strain sequencing project: providing services to taxonomists for standard genome sequencing and annotation.</title>
        <authorList>
            <consortium name="The Broad Institute Genomics Platform"/>
            <consortium name="The Broad Institute Genome Sequencing Center for Infectious Disease"/>
            <person name="Wu L."/>
            <person name="Ma J."/>
        </authorList>
    </citation>
    <scope>NUCLEOTIDE SEQUENCE [LARGE SCALE GENOMIC DNA]</scope>
    <source>
        <strain evidence="10">JCM 18715</strain>
    </source>
</reference>
<dbReference type="NCBIfam" id="TIGR02519">
    <property type="entry name" value="pilus_MshL"/>
    <property type="match status" value="1"/>
</dbReference>
<dbReference type="InterPro" id="IPR050810">
    <property type="entry name" value="Bact_Secretion_Sys_Channel"/>
</dbReference>
<evidence type="ECO:0000256" key="5">
    <source>
        <dbReference type="ARBA" id="ARBA00023287"/>
    </source>
</evidence>
<dbReference type="EMBL" id="BAABLD010000017">
    <property type="protein sequence ID" value="GAA5171121.1"/>
    <property type="molecule type" value="Genomic_DNA"/>
</dbReference>
<comment type="subunit">
    <text evidence="7">Homododecamer. Tetramer of trimer.</text>
</comment>
<dbReference type="Pfam" id="PF07655">
    <property type="entry name" value="Secretin_N_2"/>
    <property type="match status" value="1"/>
</dbReference>
<evidence type="ECO:0000256" key="6">
    <source>
        <dbReference type="ARBA" id="ARBA00024678"/>
    </source>
</evidence>
<dbReference type="PANTHER" id="PTHR30332:SF17">
    <property type="entry name" value="TYPE IV PILIATION SYSTEM PROTEIN DR_0774-RELATED"/>
    <property type="match status" value="1"/>
</dbReference>
<accession>A0ABP9R315</accession>
<proteinExistence type="predicted"/>
<gene>
    <name evidence="9" type="primary">mshL</name>
    <name evidence="9" type="ORF">GCM10025770_35230</name>
</gene>
<evidence type="ECO:0000313" key="10">
    <source>
        <dbReference type="Proteomes" id="UP001500547"/>
    </source>
</evidence>
<feature type="domain" description="Secretin/TonB short N-terminal" evidence="8">
    <location>
        <begin position="99"/>
        <end position="147"/>
    </location>
</feature>
<evidence type="ECO:0000256" key="3">
    <source>
        <dbReference type="ARBA" id="ARBA00023136"/>
    </source>
</evidence>
<dbReference type="Proteomes" id="UP001500547">
    <property type="component" value="Unassembled WGS sequence"/>
</dbReference>
<sequence>MTLTRIQLALLCAGLAACSSNPKVHDKPREAIRAEIDSAARLPDASTRTSGAVRDEIYPSLRMNMPPQLDKLVEPRFDLVVSNAPVREVFLGMVSDTRYSMLLPNDLTGRITVNLKDVTVPEALSALQQLYGYEYKIDGSRIMVQPQTLQTRIMKVNYLNGVRRGSSDIRVISGSVGDAGASGGGSGGSGGAQNNAVVTSKISTTGQSDFWGDLTTSVNTIVGKDEGRRVVISPQSGVIVVRAMPGELSQVEAFLRASQVALERQVVIEAKILEVSLNDNFQSGINWALFGGNRVTAGQLTPGSSMSQGGAITTSPITSSAARAIGNVSNAAGAMFGMVLRTSNFSAVLNLLEEQGRVHVLSSPRVATLNNQKALLKVGNDDFFVTEVSTNTSTSASGASTVSPKLTLQPFFSGISLDVTPQIDEENQITLHVHPMISKVTSVTQEIDLGALGNFRLPLASSQISEMDSVVKALDGQMIALGGLIRQASNNNDSQVPGLGEIPLLGSLFKQKGRETERRELVILLKPTVIMAPSDWANDISRSQVQIRRLTGESGSDRSNLLGDRP</sequence>
<keyword evidence="4" id="KW-0998">Cell outer membrane</keyword>
<evidence type="ECO:0000256" key="2">
    <source>
        <dbReference type="ARBA" id="ARBA00022448"/>
    </source>
</evidence>
<dbReference type="PANTHER" id="PTHR30332">
    <property type="entry name" value="PROBABLE GENERAL SECRETION PATHWAY PROTEIN D"/>
    <property type="match status" value="1"/>
</dbReference>
<dbReference type="InterPro" id="IPR004846">
    <property type="entry name" value="T2SS/T3SS_dom"/>
</dbReference>
<dbReference type="InterPro" id="IPR013358">
    <property type="entry name" value="Pilus_biogenesis_MshL"/>
</dbReference>
<name>A0ABP9R315_9RHOO</name>
<evidence type="ECO:0000259" key="8">
    <source>
        <dbReference type="SMART" id="SM00965"/>
    </source>
</evidence>
<organism evidence="9 10">
    <name type="scientific">Viridibacterium curvum</name>
    <dbReference type="NCBI Taxonomy" id="1101404"/>
    <lineage>
        <taxon>Bacteria</taxon>
        <taxon>Pseudomonadati</taxon>
        <taxon>Pseudomonadota</taxon>
        <taxon>Betaproteobacteria</taxon>
        <taxon>Rhodocyclales</taxon>
        <taxon>Rhodocyclaceae</taxon>
        <taxon>Viridibacterium</taxon>
    </lineage>
</organism>
<dbReference type="InterPro" id="IPR011662">
    <property type="entry name" value="Secretin/TonB_short_N"/>
</dbReference>
<keyword evidence="3" id="KW-0472">Membrane</keyword>
<evidence type="ECO:0000256" key="4">
    <source>
        <dbReference type="ARBA" id="ARBA00023237"/>
    </source>
</evidence>
<keyword evidence="5" id="KW-0178">Competence</keyword>
<dbReference type="InterPro" id="IPR004845">
    <property type="entry name" value="T2SS_GspD_CS"/>
</dbReference>
<evidence type="ECO:0000313" key="9">
    <source>
        <dbReference type="EMBL" id="GAA5171121.1"/>
    </source>
</evidence>
<dbReference type="PROSITE" id="PS51257">
    <property type="entry name" value="PROKAR_LIPOPROTEIN"/>
    <property type="match status" value="1"/>
</dbReference>
<protein>
    <recommendedName>
        <fullName evidence="1">Type IV pilus biogenesis and competence protein PilQ</fullName>
    </recommendedName>
</protein>
<evidence type="ECO:0000256" key="7">
    <source>
        <dbReference type="ARBA" id="ARBA00025897"/>
    </source>
</evidence>
<dbReference type="PROSITE" id="PS00875">
    <property type="entry name" value="T2SP_D"/>
    <property type="match status" value="1"/>
</dbReference>
<keyword evidence="2" id="KW-0813">Transport</keyword>
<comment type="function">
    <text evidence="6">Required for type IV pilus biogenesis and competence. Could function as a pore for exit of the pilus but also as a channel for entry of heme and antimicrobial agents and uptake of transforming DNA.</text>
</comment>
<dbReference type="Gene3D" id="3.30.1370.130">
    <property type="match status" value="1"/>
</dbReference>
<dbReference type="Pfam" id="PF00263">
    <property type="entry name" value="Secretin"/>
    <property type="match status" value="1"/>
</dbReference>
<comment type="caution">
    <text evidence="9">The sequence shown here is derived from an EMBL/GenBank/DDBJ whole genome shotgun (WGS) entry which is preliminary data.</text>
</comment>
<dbReference type="SMART" id="SM00965">
    <property type="entry name" value="STN"/>
    <property type="match status" value="1"/>
</dbReference>